<evidence type="ECO:0000256" key="5">
    <source>
        <dbReference type="SAM" id="Phobius"/>
    </source>
</evidence>
<evidence type="ECO:0000313" key="6">
    <source>
        <dbReference type="EMBL" id="GLK68629.1"/>
    </source>
</evidence>
<dbReference type="InterPro" id="IPR023352">
    <property type="entry name" value="MAPEG-like_dom_sf"/>
</dbReference>
<dbReference type="Pfam" id="PF01124">
    <property type="entry name" value="MAPEG"/>
    <property type="match status" value="1"/>
</dbReference>
<dbReference type="Proteomes" id="UP001143372">
    <property type="component" value="Unassembled WGS sequence"/>
</dbReference>
<dbReference type="Gene3D" id="1.20.120.550">
    <property type="entry name" value="Membrane associated eicosanoid/glutathione metabolism-like domain"/>
    <property type="match status" value="1"/>
</dbReference>
<feature type="transmembrane region" description="Helical" evidence="5">
    <location>
        <begin position="108"/>
        <end position="128"/>
    </location>
</feature>
<gene>
    <name evidence="6" type="ORF">GCM10008179_22670</name>
</gene>
<reference evidence="6" key="2">
    <citation type="submission" date="2023-01" db="EMBL/GenBank/DDBJ databases">
        <authorList>
            <person name="Sun Q."/>
            <person name="Evtushenko L."/>
        </authorList>
    </citation>
    <scope>NUCLEOTIDE SEQUENCE</scope>
    <source>
        <strain evidence="6">VKM B-2347</strain>
    </source>
</reference>
<dbReference type="RefSeq" id="WP_271168858.1">
    <property type="nucleotide sequence ID" value="NZ_BSFI01000008.1"/>
</dbReference>
<dbReference type="SUPFAM" id="SSF161084">
    <property type="entry name" value="MAPEG domain-like"/>
    <property type="match status" value="1"/>
</dbReference>
<name>A0A9W6J3D8_9HYPH</name>
<feature type="transmembrane region" description="Helical" evidence="5">
    <location>
        <begin position="78"/>
        <end position="96"/>
    </location>
</feature>
<keyword evidence="2 5" id="KW-0812">Transmembrane</keyword>
<dbReference type="AlphaFoldDB" id="A0A9W6J3D8"/>
<keyword evidence="7" id="KW-1185">Reference proteome</keyword>
<keyword evidence="3 5" id="KW-1133">Transmembrane helix</keyword>
<keyword evidence="4 5" id="KW-0472">Membrane</keyword>
<comment type="subcellular location">
    <subcellularLocation>
        <location evidence="1">Membrane</location>
    </subcellularLocation>
</comment>
<evidence type="ECO:0000256" key="2">
    <source>
        <dbReference type="ARBA" id="ARBA00022692"/>
    </source>
</evidence>
<reference evidence="6" key="1">
    <citation type="journal article" date="2014" name="Int. J. Syst. Evol. Microbiol.">
        <title>Complete genome sequence of Corynebacterium casei LMG S-19264T (=DSM 44701T), isolated from a smear-ripened cheese.</title>
        <authorList>
            <consortium name="US DOE Joint Genome Institute (JGI-PGF)"/>
            <person name="Walter F."/>
            <person name="Albersmeier A."/>
            <person name="Kalinowski J."/>
            <person name="Ruckert C."/>
        </authorList>
    </citation>
    <scope>NUCLEOTIDE SEQUENCE</scope>
    <source>
        <strain evidence="6">VKM B-2347</strain>
    </source>
</reference>
<comment type="caution">
    <text evidence="6">The sequence shown here is derived from an EMBL/GenBank/DDBJ whole genome shotgun (WGS) entry which is preliminary data.</text>
</comment>
<sequence>MPISMWCVLFAGVLPILTSGLAKRGDRSFDNSKPREWAQTAEDWRKRAVAAQQNAFEAFPFFAAAVLVAWTQGGPQEWIDRLAIVFVVVRLAYLWAYVANRPTLRSTIWSIGFLVCVAIFTSSLWAGGPPA</sequence>
<dbReference type="InterPro" id="IPR001129">
    <property type="entry name" value="Membr-assoc_MAPEG"/>
</dbReference>
<dbReference type="PANTHER" id="PTHR35371">
    <property type="entry name" value="INNER MEMBRANE PROTEIN"/>
    <property type="match status" value="1"/>
</dbReference>
<proteinExistence type="predicted"/>
<protein>
    <submittedName>
        <fullName evidence="6">Membrane protein</fullName>
    </submittedName>
</protein>
<organism evidence="6 7">
    <name type="scientific">Hansschlegelia plantiphila</name>
    <dbReference type="NCBI Taxonomy" id="374655"/>
    <lineage>
        <taxon>Bacteria</taxon>
        <taxon>Pseudomonadati</taxon>
        <taxon>Pseudomonadota</taxon>
        <taxon>Alphaproteobacteria</taxon>
        <taxon>Hyphomicrobiales</taxon>
        <taxon>Methylopilaceae</taxon>
        <taxon>Hansschlegelia</taxon>
    </lineage>
</organism>
<evidence type="ECO:0000256" key="4">
    <source>
        <dbReference type="ARBA" id="ARBA00023136"/>
    </source>
</evidence>
<dbReference type="GO" id="GO:0016020">
    <property type="term" value="C:membrane"/>
    <property type="evidence" value="ECO:0007669"/>
    <property type="project" value="UniProtKB-SubCell"/>
</dbReference>
<dbReference type="EMBL" id="BSFI01000008">
    <property type="protein sequence ID" value="GLK68629.1"/>
    <property type="molecule type" value="Genomic_DNA"/>
</dbReference>
<accession>A0A9W6J3D8</accession>
<evidence type="ECO:0000313" key="7">
    <source>
        <dbReference type="Proteomes" id="UP001143372"/>
    </source>
</evidence>
<dbReference type="PANTHER" id="PTHR35371:SF1">
    <property type="entry name" value="BLR7753 PROTEIN"/>
    <property type="match status" value="1"/>
</dbReference>
<evidence type="ECO:0000256" key="3">
    <source>
        <dbReference type="ARBA" id="ARBA00022989"/>
    </source>
</evidence>
<evidence type="ECO:0000256" key="1">
    <source>
        <dbReference type="ARBA" id="ARBA00004370"/>
    </source>
</evidence>